<evidence type="ECO:0000313" key="2">
    <source>
        <dbReference type="Proteomes" id="UP000475265"/>
    </source>
</evidence>
<protein>
    <submittedName>
        <fullName evidence="1">Uncharacterized protein</fullName>
    </submittedName>
</protein>
<evidence type="ECO:0000313" key="1">
    <source>
        <dbReference type="EMBL" id="KAF2390799.1"/>
    </source>
</evidence>
<accession>A0A6L5BQ60</accession>
<dbReference type="EMBL" id="JAAAXX010000002">
    <property type="protein sequence ID" value="KAF2390799.1"/>
    <property type="molecule type" value="Genomic_DNA"/>
</dbReference>
<organism evidence="1 2">
    <name type="scientific">Pseudomonas frederiksbergensis</name>
    <dbReference type="NCBI Taxonomy" id="104087"/>
    <lineage>
        <taxon>Bacteria</taxon>
        <taxon>Pseudomonadati</taxon>
        <taxon>Pseudomonadota</taxon>
        <taxon>Gammaproteobacteria</taxon>
        <taxon>Pseudomonadales</taxon>
        <taxon>Pseudomonadaceae</taxon>
        <taxon>Pseudomonas</taxon>
    </lineage>
</organism>
<dbReference type="AlphaFoldDB" id="A0A6L5BQ60"/>
<proteinExistence type="predicted"/>
<comment type="caution">
    <text evidence="1">The sequence shown here is derived from an EMBL/GenBank/DDBJ whole genome shotgun (WGS) entry which is preliminary data.</text>
</comment>
<gene>
    <name evidence="1" type="ORF">FX983_05266</name>
</gene>
<dbReference type="Proteomes" id="UP000475265">
    <property type="component" value="Unassembled WGS sequence"/>
</dbReference>
<sequence length="179" mass="20530">MANRSNKVVLSARVDPYLKAALELLAASKKEKIVKLLETFLENGLHDMSVANPFLSKVDKAEKTSFMNVFTAIWSDDEVIYKLRAGVLGPQYAGETAWRQAMVVTGDHYFKGTDDLYGDLNGLSEKWGYKAEYNYFLDMEKVRSEWPLIEGYVSFIENNKPFEPAYEDYKRMLEQSKAK</sequence>
<dbReference type="RefSeq" id="WP_163912896.1">
    <property type="nucleotide sequence ID" value="NZ_JAAAXX010000002.1"/>
</dbReference>
<reference evidence="1 2" key="1">
    <citation type="submission" date="2019-12" db="EMBL/GenBank/DDBJ databases">
        <title>Endophytic bacteria associated with Panax ginseng seedlings.</title>
        <authorList>
            <person name="Park J.M."/>
            <person name="Shin R."/>
            <person name="Jo S.H."/>
        </authorList>
    </citation>
    <scope>NUCLEOTIDE SEQUENCE [LARGE SCALE GENOMIC DNA]</scope>
    <source>
        <strain evidence="1 2">PgKB32</strain>
    </source>
</reference>
<name>A0A6L5BQ60_9PSED</name>